<dbReference type="SUPFAM" id="SSF54637">
    <property type="entry name" value="Thioesterase/thiol ester dehydrase-isomerase"/>
    <property type="match status" value="2"/>
</dbReference>
<dbReference type="GO" id="GO:0005739">
    <property type="term" value="C:mitochondrion"/>
    <property type="evidence" value="ECO:0007669"/>
    <property type="project" value="TreeGrafter"/>
</dbReference>
<comment type="caution">
    <text evidence="6">The sequence shown here is derived from an EMBL/GenBank/DDBJ whole genome shotgun (WGS) entry which is preliminary data.</text>
</comment>
<dbReference type="CDD" id="cd03442">
    <property type="entry name" value="BFIT_BACH"/>
    <property type="match status" value="2"/>
</dbReference>
<evidence type="ECO:0000256" key="1">
    <source>
        <dbReference type="ARBA" id="ARBA00010458"/>
    </source>
</evidence>
<keyword evidence="4" id="KW-0809">Transit peptide</keyword>
<dbReference type="EMBL" id="MTSL01000101">
    <property type="protein sequence ID" value="PJF18790.1"/>
    <property type="molecule type" value="Genomic_DNA"/>
</dbReference>
<evidence type="ECO:0000313" key="7">
    <source>
        <dbReference type="Proteomes" id="UP000240830"/>
    </source>
</evidence>
<evidence type="ECO:0000313" key="6">
    <source>
        <dbReference type="EMBL" id="PJF18790.1"/>
    </source>
</evidence>
<sequence length="416" mass="46922">MLTRRWFSGKTPSAFLAGALQYTAGAPSSSRSLVQVRVRRPARSHLMSVIWRHRMRTATSPTSVHIVREKTTVHGEKRISDSFCEVLLPFRTETTLLEEYASMHGGLRFGKLLEDLDALAASIAYLHCDDAGLTLVTAAVDRIDLLKQFDSVVSDIRMRGFVTYVGTSSMEVTMAVDMDEANGWELAALAKFVFVARSQDGSTAVKVPRLVLETAREQEIYDLGKARHKYRLSRSAQSLFHQPPTETESMILHRLLMRPDSDAHVWPMRSTELTSLRICHPQERNIHNFIFGGYLMREAFELAYSTVALFTRGAALTVTTVDDVTFVHPVAIGSMLSFCARIVYTDQCPTMADQQRLHVEVVADVIDPKNGTRVTTNTFHYTFTRPTTDFVTVVPETYTEAMRYLEGKRRVESKQD</sequence>
<dbReference type="AlphaFoldDB" id="A0A2H9TMB0"/>
<reference evidence="6 7" key="1">
    <citation type="submission" date="2016-10" db="EMBL/GenBank/DDBJ databases">
        <title>The genome of Paramicrosporidium saccamoebae is the missing link in understanding Cryptomycota and Microsporidia evolution.</title>
        <authorList>
            <person name="Quandt C.A."/>
            <person name="Beaudet D."/>
            <person name="Corsaro D."/>
            <person name="Michel R."/>
            <person name="Corradi N."/>
            <person name="James T."/>
        </authorList>
    </citation>
    <scope>NUCLEOTIDE SEQUENCE [LARGE SCALE GENOMIC DNA]</scope>
    <source>
        <strain evidence="6 7">KSL3</strain>
    </source>
</reference>
<feature type="domain" description="HotDog ACOT-type" evidence="5">
    <location>
        <begin position="86"/>
        <end position="200"/>
    </location>
</feature>
<keyword evidence="3" id="KW-0378">Hydrolase</keyword>
<evidence type="ECO:0000256" key="2">
    <source>
        <dbReference type="ARBA" id="ARBA00022737"/>
    </source>
</evidence>
<keyword evidence="7" id="KW-1185">Reference proteome</keyword>
<dbReference type="InterPro" id="IPR029069">
    <property type="entry name" value="HotDog_dom_sf"/>
</dbReference>
<keyword evidence="2" id="KW-0677">Repeat</keyword>
<dbReference type="PANTHER" id="PTHR12655:SF0">
    <property type="entry name" value="ACYL-COENZYME A THIOESTERASE 9, MITOCHONDRIAL"/>
    <property type="match status" value="1"/>
</dbReference>
<dbReference type="Gene3D" id="3.10.129.10">
    <property type="entry name" value="Hotdog Thioesterase"/>
    <property type="match status" value="2"/>
</dbReference>
<dbReference type="Proteomes" id="UP000240830">
    <property type="component" value="Unassembled WGS sequence"/>
</dbReference>
<comment type="similarity">
    <text evidence="1">Belongs to the acyl coenzyme A hydrolase family.</text>
</comment>
<name>A0A2H9TMB0_9FUNG</name>
<evidence type="ECO:0000256" key="4">
    <source>
        <dbReference type="ARBA" id="ARBA00022946"/>
    </source>
</evidence>
<dbReference type="STRING" id="1246581.A0A2H9TMB0"/>
<dbReference type="GO" id="GO:0047617">
    <property type="term" value="F:fatty acyl-CoA hydrolase activity"/>
    <property type="evidence" value="ECO:0007669"/>
    <property type="project" value="TreeGrafter"/>
</dbReference>
<dbReference type="PROSITE" id="PS51770">
    <property type="entry name" value="HOTDOG_ACOT"/>
    <property type="match status" value="2"/>
</dbReference>
<protein>
    <recommendedName>
        <fullName evidence="5">HotDog ACOT-type domain-containing protein</fullName>
    </recommendedName>
</protein>
<dbReference type="GO" id="GO:0006637">
    <property type="term" value="P:acyl-CoA metabolic process"/>
    <property type="evidence" value="ECO:0007669"/>
    <property type="project" value="TreeGrafter"/>
</dbReference>
<feature type="domain" description="HotDog ACOT-type" evidence="5">
    <location>
        <begin position="269"/>
        <end position="389"/>
    </location>
</feature>
<organism evidence="6 7">
    <name type="scientific">Paramicrosporidium saccamoebae</name>
    <dbReference type="NCBI Taxonomy" id="1246581"/>
    <lineage>
        <taxon>Eukaryota</taxon>
        <taxon>Fungi</taxon>
        <taxon>Fungi incertae sedis</taxon>
        <taxon>Cryptomycota</taxon>
        <taxon>Cryptomycota incertae sedis</taxon>
        <taxon>Paramicrosporidium</taxon>
    </lineage>
</organism>
<gene>
    <name evidence="6" type="ORF">PSACC_01378</name>
</gene>
<evidence type="ECO:0000256" key="3">
    <source>
        <dbReference type="ARBA" id="ARBA00022801"/>
    </source>
</evidence>
<accession>A0A2H9TMB0</accession>
<dbReference type="OrthoDB" id="331699at2759"/>
<proteinExistence type="inferred from homology"/>
<dbReference type="PANTHER" id="PTHR12655">
    <property type="entry name" value="ACYL-COA THIOESTERASE"/>
    <property type="match status" value="1"/>
</dbReference>
<evidence type="ECO:0000259" key="5">
    <source>
        <dbReference type="PROSITE" id="PS51770"/>
    </source>
</evidence>
<dbReference type="InterPro" id="IPR033120">
    <property type="entry name" value="HOTDOG_ACOT"/>
</dbReference>